<evidence type="ECO:0000313" key="3">
    <source>
        <dbReference type="EMBL" id="MCY1144205.1"/>
    </source>
</evidence>
<dbReference type="Gene3D" id="3.40.50.300">
    <property type="entry name" value="P-loop containing nucleotide triphosphate hydrolases"/>
    <property type="match status" value="1"/>
</dbReference>
<dbReference type="EMBL" id="JAPNTZ010000019">
    <property type="protein sequence ID" value="MCY1144205.1"/>
    <property type="molecule type" value="Genomic_DNA"/>
</dbReference>
<dbReference type="Gene3D" id="1.10.260.40">
    <property type="entry name" value="lambda repressor-like DNA-binding domains"/>
    <property type="match status" value="1"/>
</dbReference>
<dbReference type="SUPFAM" id="SSF47413">
    <property type="entry name" value="lambda repressor-like DNA-binding domains"/>
    <property type="match status" value="1"/>
</dbReference>
<dbReference type="Proteomes" id="UP001151002">
    <property type="component" value="Unassembled WGS sequence"/>
</dbReference>
<dbReference type="InterPro" id="IPR019734">
    <property type="entry name" value="TPR_rpt"/>
</dbReference>
<protein>
    <submittedName>
        <fullName evidence="3">NB-ARC domain-containing protein</fullName>
    </submittedName>
</protein>
<feature type="repeat" description="TPR" evidence="1">
    <location>
        <begin position="648"/>
        <end position="681"/>
    </location>
</feature>
<dbReference type="SUPFAM" id="SSF52540">
    <property type="entry name" value="P-loop containing nucleoside triphosphate hydrolases"/>
    <property type="match status" value="1"/>
</dbReference>
<accession>A0ABT4BEF9</accession>
<dbReference type="InterPro" id="IPR001387">
    <property type="entry name" value="Cro/C1-type_HTH"/>
</dbReference>
<evidence type="ECO:0000259" key="2">
    <source>
        <dbReference type="PROSITE" id="PS50943"/>
    </source>
</evidence>
<comment type="caution">
    <text evidence="3">The sequence shown here is derived from an EMBL/GenBank/DDBJ whole genome shotgun (WGS) entry which is preliminary data.</text>
</comment>
<evidence type="ECO:0000256" key="1">
    <source>
        <dbReference type="PROSITE-ProRule" id="PRU00339"/>
    </source>
</evidence>
<dbReference type="CDD" id="cd00093">
    <property type="entry name" value="HTH_XRE"/>
    <property type="match status" value="1"/>
</dbReference>
<feature type="domain" description="HTH cro/C1-type" evidence="2">
    <location>
        <begin position="26"/>
        <end position="67"/>
    </location>
</feature>
<keyword evidence="1" id="KW-0802">TPR repeat</keyword>
<dbReference type="PANTHER" id="PTHR47691">
    <property type="entry name" value="REGULATOR-RELATED"/>
    <property type="match status" value="1"/>
</dbReference>
<keyword evidence="4" id="KW-1185">Reference proteome</keyword>
<proteinExistence type="predicted"/>
<dbReference type="InterPro" id="IPR027417">
    <property type="entry name" value="P-loop_NTPase"/>
</dbReference>
<dbReference type="PRINTS" id="PR00364">
    <property type="entry name" value="DISEASERSIST"/>
</dbReference>
<name>A0ABT4BEF9_9ACTN</name>
<organism evidence="3 4">
    <name type="scientific">Paractinoplanes pyxinae</name>
    <dbReference type="NCBI Taxonomy" id="2997416"/>
    <lineage>
        <taxon>Bacteria</taxon>
        <taxon>Bacillati</taxon>
        <taxon>Actinomycetota</taxon>
        <taxon>Actinomycetes</taxon>
        <taxon>Micromonosporales</taxon>
        <taxon>Micromonosporaceae</taxon>
        <taxon>Paractinoplanes</taxon>
    </lineage>
</organism>
<dbReference type="Gene3D" id="1.25.40.10">
    <property type="entry name" value="Tetratricopeptide repeat domain"/>
    <property type="match status" value="1"/>
</dbReference>
<reference evidence="3" key="1">
    <citation type="submission" date="2022-11" db="EMBL/GenBank/DDBJ databases">
        <authorList>
            <person name="Somphong A."/>
            <person name="Phongsopitanun W."/>
        </authorList>
    </citation>
    <scope>NUCLEOTIDE SEQUENCE</scope>
    <source>
        <strain evidence="3">Pm04-4</strain>
    </source>
</reference>
<evidence type="ECO:0000313" key="4">
    <source>
        <dbReference type="Proteomes" id="UP001151002"/>
    </source>
</evidence>
<gene>
    <name evidence="3" type="ORF">OWR29_39960</name>
</gene>
<dbReference type="InterPro" id="IPR010982">
    <property type="entry name" value="Lambda_DNA-bd_dom_sf"/>
</dbReference>
<dbReference type="PROSITE" id="PS50005">
    <property type="entry name" value="TPR"/>
    <property type="match status" value="1"/>
</dbReference>
<sequence>MTSTDMDGLDEDFPSWLRRTRDTLFITQEALADAAGLSVRTIRYLEAGRTRPRPHTRHAINTAFARLTAPNAVAGPDGIPAPAQLPLGHGGFVGREPVLHTLDEIVTAAQHRPAVAVVTGGPGIGKTALAVHWAHQARPRFPDGQLFADLQGFNAAAARAEPDELVRGFLEALGTSVERIPRNTTDCYNLYRTMLAGRRVLILLDNAAEAGQVRPLLPTTGGSMAVVTSRHHLTELVAGDGAAPVPIGPCTPAEARALLTARLGAARLATDPQAAAEIVRLCAGMPLALSVVAARAATYPDIALAEVVADLKDSAAVNVTADVQAAMSWSYAALSEPAARMFRILGLHPHPEITAEVMASVDRCGIRTARAALDELADANLLIERRPARFVMHDVIHAYAGDVAGDSVGPATRNAVRRRLHQYYAAVAAAAVALMCPHHPLAGRDHLDGAVLPVLGDARDAVAVLSAEQNVLHDIVRDAAHRDEPDILWRLASSLFIFSDRQGRWRTLPALAQHAGRAAQFGDSRRRLDAERLSALALSRNGDREAARRRLETAIQLAGDAGEVAAVAAFHFDLGILYDAENRHGESAHHFDESLDAYRRAGDPAGEAAALNSTGWARLHLGELGLALDHCRRALVLHGLTGNVHGEASTLDTYALALHRKGDAEQAVDAYRTALELMPAVGDRHLESTILEHLGDACESAGDLVHARAARHQALAILDDINPDAALRLRSRLRQSALEGR</sequence>
<dbReference type="SUPFAM" id="SSF48452">
    <property type="entry name" value="TPR-like"/>
    <property type="match status" value="2"/>
</dbReference>
<dbReference type="Pfam" id="PF13424">
    <property type="entry name" value="TPR_12"/>
    <property type="match status" value="1"/>
</dbReference>
<dbReference type="InterPro" id="IPR011990">
    <property type="entry name" value="TPR-like_helical_dom_sf"/>
</dbReference>
<dbReference type="RefSeq" id="WP_267568771.1">
    <property type="nucleotide sequence ID" value="NZ_JAPNTZ010000019.1"/>
</dbReference>
<dbReference type="Pfam" id="PF01381">
    <property type="entry name" value="HTH_3"/>
    <property type="match status" value="1"/>
</dbReference>
<dbReference type="PROSITE" id="PS50943">
    <property type="entry name" value="HTH_CROC1"/>
    <property type="match status" value="1"/>
</dbReference>
<dbReference type="SMART" id="SM00028">
    <property type="entry name" value="TPR"/>
    <property type="match status" value="3"/>
</dbReference>
<dbReference type="PANTHER" id="PTHR47691:SF3">
    <property type="entry name" value="HTH-TYPE TRANSCRIPTIONAL REGULATOR RV0890C-RELATED"/>
    <property type="match status" value="1"/>
</dbReference>